<dbReference type="EMBL" id="AP022642">
    <property type="protein sequence ID" value="BCA28278.1"/>
    <property type="molecule type" value="Genomic_DNA"/>
</dbReference>
<evidence type="ECO:0000256" key="1">
    <source>
        <dbReference type="SAM" id="SignalP"/>
    </source>
</evidence>
<dbReference type="SUPFAM" id="SSF52096">
    <property type="entry name" value="ClpP/crotonase"/>
    <property type="match status" value="1"/>
</dbReference>
<organism evidence="2 3">
    <name type="scientific">Metapseudomonas otitidis</name>
    <dbReference type="NCBI Taxonomy" id="319939"/>
    <lineage>
        <taxon>Bacteria</taxon>
        <taxon>Pseudomonadati</taxon>
        <taxon>Pseudomonadota</taxon>
        <taxon>Gammaproteobacteria</taxon>
        <taxon>Pseudomonadales</taxon>
        <taxon>Pseudomonadaceae</taxon>
        <taxon>Metapseudomonas</taxon>
    </lineage>
</organism>
<feature type="signal peptide" evidence="1">
    <location>
        <begin position="1"/>
        <end position="22"/>
    </location>
</feature>
<keyword evidence="1" id="KW-0732">Signal</keyword>
<evidence type="ECO:0000313" key="2">
    <source>
        <dbReference type="EMBL" id="BCA28278.1"/>
    </source>
</evidence>
<evidence type="ECO:0008006" key="4">
    <source>
        <dbReference type="Google" id="ProtNLM"/>
    </source>
</evidence>
<feature type="chain" id="PRO_5025581616" description="Periplasmic protein-like protein" evidence="1">
    <location>
        <begin position="23"/>
        <end position="192"/>
    </location>
</feature>
<sequence>MTRPLSRLAALCFGLFVLQAEARVEVEAVQHPTIGRMLVAKVSEEIAPGDYDALMKGVLGNPGNFARKVLMLDSIGGSVPEAIRMGRLVRETGFDTLVPSTGLCQGTCVYLLAAGRNKAVRGSVGLHRPYYAHGDASRDAALYQGVRYNASAYFREMGIPDSLLDDMQRIDPRQMRVLDPKDLARYRLISGK</sequence>
<dbReference type="AlphaFoldDB" id="A0A679GIQ7"/>
<reference evidence="2 3" key="1">
    <citation type="journal article" date="2020" name="Microbiol. Resour. Announc.">
        <title>Complete genome sequence of Pseudomonas otitidis strain MrB4, isolated from Lake Biwa in Japan.</title>
        <authorList>
            <person name="Miyazaki K."/>
            <person name="Hase E."/>
            <person name="Maruya T."/>
        </authorList>
    </citation>
    <scope>NUCLEOTIDE SEQUENCE [LARGE SCALE GENOMIC DNA]</scope>
    <source>
        <strain evidence="2 3">MrB4</strain>
    </source>
</reference>
<evidence type="ECO:0000313" key="3">
    <source>
        <dbReference type="Proteomes" id="UP000501237"/>
    </source>
</evidence>
<gene>
    <name evidence="2" type="ORF">PtoMrB4_22550</name>
</gene>
<dbReference type="KEGG" id="poj:PtoMrB4_22550"/>
<accession>A0A679GIQ7</accession>
<dbReference type="InterPro" id="IPR029045">
    <property type="entry name" value="ClpP/crotonase-like_dom_sf"/>
</dbReference>
<dbReference type="RefSeq" id="WP_044413956.1">
    <property type="nucleotide sequence ID" value="NZ_AP022642.1"/>
</dbReference>
<dbReference type="GeneID" id="57397474"/>
<name>A0A679GIQ7_9GAMM</name>
<dbReference type="Proteomes" id="UP000501237">
    <property type="component" value="Chromosome"/>
</dbReference>
<proteinExistence type="predicted"/>
<protein>
    <recommendedName>
        <fullName evidence="4">Periplasmic protein-like protein</fullName>
    </recommendedName>
</protein>